<sequence length="152" mass="16797">MKYALAFAAALLVAPACATSIAPKPLEELVRESDHVVVATVVAVDMVDGRGRALNDPSARTGPGSANRMSFELKVESVLFTRAGSLPPRIRVPLWSMWHYQLGTMRDQVVGSRGIFLLKGAPPKGDRYEPVYPGDFQRPLEEREQIERLLRP</sequence>
<name>A0A3N2REU8_LYSEN</name>
<feature type="signal peptide" evidence="1">
    <location>
        <begin position="1"/>
        <end position="18"/>
    </location>
</feature>
<evidence type="ECO:0008006" key="4">
    <source>
        <dbReference type="Google" id="ProtNLM"/>
    </source>
</evidence>
<accession>A0A3N2REU8</accession>
<dbReference type="RefSeq" id="WP_123648404.1">
    <property type="nucleotide sequence ID" value="NZ_RCTY01000040.1"/>
</dbReference>
<protein>
    <recommendedName>
        <fullName evidence="4">Lipoprotein</fullName>
    </recommendedName>
</protein>
<dbReference type="AlphaFoldDB" id="A0A3N2REU8"/>
<feature type="chain" id="PRO_5017954283" description="Lipoprotein" evidence="1">
    <location>
        <begin position="19"/>
        <end position="152"/>
    </location>
</feature>
<reference evidence="2 3" key="1">
    <citation type="submission" date="2018-10" db="EMBL/GenBank/DDBJ databases">
        <title>The genome of Lysobacter enzymogenes OH11.</title>
        <authorList>
            <person name="Liu F."/>
            <person name="Zhao Y."/>
            <person name="Qian G."/>
            <person name="Chen Y."/>
            <person name="Xu H."/>
        </authorList>
    </citation>
    <scope>NUCLEOTIDE SEQUENCE [LARGE SCALE GENOMIC DNA]</scope>
    <source>
        <strain evidence="2 3">OH11</strain>
    </source>
</reference>
<evidence type="ECO:0000313" key="3">
    <source>
        <dbReference type="Proteomes" id="UP000275910"/>
    </source>
</evidence>
<proteinExistence type="predicted"/>
<dbReference type="EMBL" id="RCTY01000040">
    <property type="protein sequence ID" value="ROU05972.1"/>
    <property type="molecule type" value="Genomic_DNA"/>
</dbReference>
<comment type="caution">
    <text evidence="2">The sequence shown here is derived from an EMBL/GenBank/DDBJ whole genome shotgun (WGS) entry which is preliminary data.</text>
</comment>
<keyword evidence="1" id="KW-0732">Signal</keyword>
<evidence type="ECO:0000256" key="1">
    <source>
        <dbReference type="SAM" id="SignalP"/>
    </source>
</evidence>
<dbReference type="Proteomes" id="UP000275910">
    <property type="component" value="Unassembled WGS sequence"/>
</dbReference>
<evidence type="ECO:0000313" key="2">
    <source>
        <dbReference type="EMBL" id="ROU05972.1"/>
    </source>
</evidence>
<gene>
    <name evidence="2" type="ORF">D9T17_16260</name>
</gene>
<organism evidence="2 3">
    <name type="scientific">Lysobacter enzymogenes</name>
    <dbReference type="NCBI Taxonomy" id="69"/>
    <lineage>
        <taxon>Bacteria</taxon>
        <taxon>Pseudomonadati</taxon>
        <taxon>Pseudomonadota</taxon>
        <taxon>Gammaproteobacteria</taxon>
        <taxon>Lysobacterales</taxon>
        <taxon>Lysobacteraceae</taxon>
        <taxon>Lysobacter</taxon>
    </lineage>
</organism>